<dbReference type="EMBL" id="JAGKQH010000005">
    <property type="protein sequence ID" value="KAG6599370.1"/>
    <property type="molecule type" value="Genomic_DNA"/>
</dbReference>
<keyword evidence="3" id="KW-0964">Secreted</keyword>
<feature type="region of interest" description="Disordered" evidence="11">
    <location>
        <begin position="65"/>
        <end position="191"/>
    </location>
</feature>
<comment type="caution">
    <text evidence="12">The sequence shown here is derived from an EMBL/GenBank/DDBJ whole genome shotgun (WGS) entry which is preliminary data.</text>
</comment>
<reference evidence="12 13" key="1">
    <citation type="journal article" date="2021" name="Hortic Res">
        <title>The domestication of Cucurbita argyrosperma as revealed by the genome of its wild relative.</title>
        <authorList>
            <person name="Barrera-Redondo J."/>
            <person name="Sanchez-de la Vega G."/>
            <person name="Aguirre-Liguori J.A."/>
            <person name="Castellanos-Morales G."/>
            <person name="Gutierrez-Guerrero Y.T."/>
            <person name="Aguirre-Dugua X."/>
            <person name="Aguirre-Planter E."/>
            <person name="Tenaillon M.I."/>
            <person name="Lira-Saade R."/>
            <person name="Eguiarte L.E."/>
        </authorList>
    </citation>
    <scope>NUCLEOTIDE SEQUENCE [LARGE SCALE GENOMIC DNA]</scope>
    <source>
        <strain evidence="12">JBR-2021</strain>
    </source>
</reference>
<dbReference type="Pfam" id="PF03662">
    <property type="entry name" value="Glyco_hydro_79n"/>
    <property type="match status" value="1"/>
</dbReference>
<proteinExistence type="inferred from homology"/>
<evidence type="ECO:0000256" key="8">
    <source>
        <dbReference type="ARBA" id="ARBA00023228"/>
    </source>
</evidence>
<feature type="compositionally biased region" description="Acidic residues" evidence="11">
    <location>
        <begin position="81"/>
        <end position="123"/>
    </location>
</feature>
<evidence type="ECO:0000256" key="7">
    <source>
        <dbReference type="ARBA" id="ARBA00023180"/>
    </source>
</evidence>
<gene>
    <name evidence="12" type="ORF">SDJN03_09148</name>
</gene>
<dbReference type="PANTHER" id="PTHR14363">
    <property type="entry name" value="HEPARANASE-RELATED"/>
    <property type="match status" value="1"/>
</dbReference>
<evidence type="ECO:0000256" key="2">
    <source>
        <dbReference type="ARBA" id="ARBA00009800"/>
    </source>
</evidence>
<dbReference type="PANTHER" id="PTHR14363:SF17">
    <property type="entry name" value="HEPARANASE-LIKE PROTEIN 3"/>
    <property type="match status" value="1"/>
</dbReference>
<keyword evidence="8" id="KW-0458">Lysosome</keyword>
<protein>
    <submittedName>
        <fullName evidence="12">Heparanase-like protein 3</fullName>
    </submittedName>
</protein>
<accession>A0AAV6NNX4</accession>
<keyword evidence="6" id="KW-0472">Membrane</keyword>
<comment type="subcellular location">
    <subcellularLocation>
        <location evidence="9">Lysosome membrane</location>
        <topology evidence="9">Peripheral membrane protein</topology>
    </subcellularLocation>
    <subcellularLocation>
        <location evidence="1">Secreted</location>
    </subcellularLocation>
</comment>
<keyword evidence="5" id="KW-0378">Hydrolase</keyword>
<dbReference type="GO" id="GO:0005576">
    <property type="term" value="C:extracellular region"/>
    <property type="evidence" value="ECO:0007669"/>
    <property type="project" value="UniProtKB-SubCell"/>
</dbReference>
<dbReference type="GO" id="GO:0005765">
    <property type="term" value="C:lysosomal membrane"/>
    <property type="evidence" value="ECO:0007669"/>
    <property type="project" value="UniProtKB-SubCell"/>
</dbReference>
<organism evidence="12 13">
    <name type="scientific">Cucurbita argyrosperma subsp. sororia</name>
    <dbReference type="NCBI Taxonomy" id="37648"/>
    <lineage>
        <taxon>Eukaryota</taxon>
        <taxon>Viridiplantae</taxon>
        <taxon>Streptophyta</taxon>
        <taxon>Embryophyta</taxon>
        <taxon>Tracheophyta</taxon>
        <taxon>Spermatophyta</taxon>
        <taxon>Magnoliopsida</taxon>
        <taxon>eudicotyledons</taxon>
        <taxon>Gunneridae</taxon>
        <taxon>Pentapetalae</taxon>
        <taxon>rosids</taxon>
        <taxon>fabids</taxon>
        <taxon>Cucurbitales</taxon>
        <taxon>Cucurbitaceae</taxon>
        <taxon>Cucurbiteae</taxon>
        <taxon>Cucurbita</taxon>
    </lineage>
</organism>
<feature type="compositionally biased region" description="Acidic residues" evidence="11">
    <location>
        <begin position="132"/>
        <end position="165"/>
    </location>
</feature>
<keyword evidence="13" id="KW-1185">Reference proteome</keyword>
<feature type="compositionally biased region" description="Basic and acidic residues" evidence="11">
    <location>
        <begin position="65"/>
        <end position="80"/>
    </location>
</feature>
<evidence type="ECO:0000256" key="9">
    <source>
        <dbReference type="ARBA" id="ARBA00023765"/>
    </source>
</evidence>
<sequence>MELEGVGFMERTMWVSSVLEAMVMETVFVTANSLACLLAATGALLNNANATPGLAAIEERFPFSELHKKERPDQENKDGSETEDDEDDDDDDDANDQDDDDDDEDFSGGEEGDDGDPEDDPEANGDGRAGGDEEDDDEDDDNGEDEDDDEDEEEDEEEEDEEEETPQPPAKKRNCSGSVNSNGEEGDGFLSGTVSIDGKSAIGGIDEDFICATLDWWPPEKCDYGTCSWGQASLLNLDLGSNVLLNAIKEFKPLKLRLGGTLQDKLIYDTEDHKQPCISFKRDTKELFGFTQGCLPLDRWDKLNDFFKKGGAKIIFGLNALNGRKFASDGSAVGAWNYTNAESFVRYTVKKNYTIHGWEFGNELCGSGVGTRISAEQYASDTIVFQKMVQSIYNGVQTKPLTIAPGGFFDENWFKEFVDKTTPTLDAVTHHIYNLGAGVDKHLVERILNPSYLNGMVETFYKLHEVLRNSRSSAKAWVGEAGGAYSSGHNLVSNAFVSSFWYLDQLGMAATFDTKTYCRQTLIGGNYGLLNTTTFEPNADYYSALLWHRLMGRNVLSTSFNRTKKIRAYAHCSKQSKGITLLLLNLDGNTTVHTELAFNRTSGLHYKHRSYKNKQKVVRTSRPYGREGEAFREEYHITAKDGNLHSQTVLLNGKILSVNSSGNIPSLQPKQVNSSEPITVAPFSIVFVHIPNIVLPACSNVWN</sequence>
<evidence type="ECO:0000256" key="10">
    <source>
        <dbReference type="ARBA" id="ARBA00055929"/>
    </source>
</evidence>
<keyword evidence="4" id="KW-0732">Signal</keyword>
<evidence type="ECO:0000256" key="4">
    <source>
        <dbReference type="ARBA" id="ARBA00022729"/>
    </source>
</evidence>
<dbReference type="Proteomes" id="UP000685013">
    <property type="component" value="Chromosome 5"/>
</dbReference>
<evidence type="ECO:0000313" key="13">
    <source>
        <dbReference type="Proteomes" id="UP000685013"/>
    </source>
</evidence>
<dbReference type="GO" id="GO:0004566">
    <property type="term" value="F:beta-glucuronidase activity"/>
    <property type="evidence" value="ECO:0007669"/>
    <property type="project" value="TreeGrafter"/>
</dbReference>
<name>A0AAV6NNX4_9ROSI</name>
<dbReference type="GO" id="GO:0009505">
    <property type="term" value="C:plant-type cell wall"/>
    <property type="evidence" value="ECO:0007669"/>
    <property type="project" value="TreeGrafter"/>
</dbReference>
<dbReference type="FunFam" id="3.20.20.80:FF:000023">
    <property type="entry name" value="heparanase-like protein 3"/>
    <property type="match status" value="1"/>
</dbReference>
<feature type="non-terminal residue" evidence="12">
    <location>
        <position position="1"/>
    </location>
</feature>
<evidence type="ECO:0000256" key="3">
    <source>
        <dbReference type="ARBA" id="ARBA00022525"/>
    </source>
</evidence>
<evidence type="ECO:0000256" key="11">
    <source>
        <dbReference type="SAM" id="MobiDB-lite"/>
    </source>
</evidence>
<keyword evidence="7" id="KW-0325">Glycoprotein</keyword>
<dbReference type="InterPro" id="IPR005199">
    <property type="entry name" value="Glyco_hydro_79"/>
</dbReference>
<evidence type="ECO:0000256" key="6">
    <source>
        <dbReference type="ARBA" id="ARBA00023136"/>
    </source>
</evidence>
<comment type="function">
    <text evidence="10">Endoglycosidase which is a cell surface and extracellular matrix-degrading enzyme. Cleaves heparan sulfate proteoglycans (HSPGs) into heparan sulfate side chains and core proteoglycans.</text>
</comment>
<evidence type="ECO:0000313" key="12">
    <source>
        <dbReference type="EMBL" id="KAG6599370.1"/>
    </source>
</evidence>
<comment type="similarity">
    <text evidence="2">Belongs to the glycosyl hydrolase 79 family.</text>
</comment>
<evidence type="ECO:0000256" key="1">
    <source>
        <dbReference type="ARBA" id="ARBA00004613"/>
    </source>
</evidence>
<dbReference type="AlphaFoldDB" id="A0AAV6NNX4"/>
<evidence type="ECO:0000256" key="5">
    <source>
        <dbReference type="ARBA" id="ARBA00022801"/>
    </source>
</evidence>